<dbReference type="Proteomes" id="UP001597340">
    <property type="component" value="Unassembled WGS sequence"/>
</dbReference>
<dbReference type="EMBL" id="JBHTNZ010000011">
    <property type="protein sequence ID" value="MFD1461894.1"/>
    <property type="molecule type" value="Genomic_DNA"/>
</dbReference>
<protein>
    <submittedName>
        <fullName evidence="1">Uncharacterized protein</fullName>
    </submittedName>
</protein>
<name>A0ABW4DDL8_9BACL</name>
<keyword evidence="2" id="KW-1185">Reference proteome</keyword>
<proteinExistence type="predicted"/>
<sequence>MKKVLLTVMETLKYEREIVVEIPDEMTDEQLEKALNKAEQNFGGVSDFLYDLKPYGITNSSGFDESTDSPADMEAECTDYERIDED</sequence>
<evidence type="ECO:0000313" key="1">
    <source>
        <dbReference type="EMBL" id="MFD1461894.1"/>
    </source>
</evidence>
<dbReference type="RefSeq" id="WP_229525276.1">
    <property type="nucleotide sequence ID" value="NZ_JAFFQR010000095.1"/>
</dbReference>
<comment type="caution">
    <text evidence="1">The sequence shown here is derived from an EMBL/GenBank/DDBJ whole genome shotgun (WGS) entry which is preliminary data.</text>
</comment>
<gene>
    <name evidence="1" type="ORF">ACFQ5D_10820</name>
</gene>
<accession>A0ABW4DDL8</accession>
<organism evidence="1 2">
    <name type="scientific">Paenibacillus farraposensis</name>
    <dbReference type="NCBI Taxonomy" id="2807095"/>
    <lineage>
        <taxon>Bacteria</taxon>
        <taxon>Bacillati</taxon>
        <taxon>Bacillota</taxon>
        <taxon>Bacilli</taxon>
        <taxon>Bacillales</taxon>
        <taxon>Paenibacillaceae</taxon>
        <taxon>Paenibacillus</taxon>
    </lineage>
</organism>
<reference evidence="2" key="1">
    <citation type="journal article" date="2019" name="Int. J. Syst. Evol. Microbiol.">
        <title>The Global Catalogue of Microorganisms (GCM) 10K type strain sequencing project: providing services to taxonomists for standard genome sequencing and annotation.</title>
        <authorList>
            <consortium name="The Broad Institute Genomics Platform"/>
            <consortium name="The Broad Institute Genome Sequencing Center for Infectious Disease"/>
            <person name="Wu L."/>
            <person name="Ma J."/>
        </authorList>
    </citation>
    <scope>NUCLEOTIDE SEQUENCE [LARGE SCALE GENOMIC DNA]</scope>
    <source>
        <strain evidence="2">CCM 9147</strain>
    </source>
</reference>
<evidence type="ECO:0000313" key="2">
    <source>
        <dbReference type="Proteomes" id="UP001597340"/>
    </source>
</evidence>